<feature type="transmembrane region" description="Helical" evidence="1">
    <location>
        <begin position="62"/>
        <end position="81"/>
    </location>
</feature>
<reference evidence="2 3" key="1">
    <citation type="submission" date="2019-09" db="EMBL/GenBank/DDBJ databases">
        <title>Novel bacterium SH-1.</title>
        <authorList>
            <person name="Kim Y.-S."/>
            <person name="Kim K.-H."/>
        </authorList>
    </citation>
    <scope>NUCLEOTIDE SEQUENCE [LARGE SCALE GENOMIC DNA]</scope>
    <source>
        <strain evidence="2 3">SH-1</strain>
        <plasmid evidence="2 3">p3</plasmid>
    </source>
</reference>
<feature type="transmembrane region" description="Helical" evidence="1">
    <location>
        <begin position="264"/>
        <end position="280"/>
    </location>
</feature>
<name>A0A5C2H2C1_9RHOB</name>
<feature type="transmembrane region" description="Helical" evidence="1">
    <location>
        <begin position="286"/>
        <end position="303"/>
    </location>
</feature>
<dbReference type="EMBL" id="CP043621">
    <property type="protein sequence ID" value="QEP30608.1"/>
    <property type="molecule type" value="Genomic_DNA"/>
</dbReference>
<keyword evidence="3" id="KW-1185">Reference proteome</keyword>
<evidence type="ECO:0000313" key="3">
    <source>
        <dbReference type="Proteomes" id="UP000237655"/>
    </source>
</evidence>
<proteinExistence type="predicted"/>
<feature type="transmembrane region" description="Helical" evidence="1">
    <location>
        <begin position="93"/>
        <end position="113"/>
    </location>
</feature>
<dbReference type="GO" id="GO:0016020">
    <property type="term" value="C:membrane"/>
    <property type="evidence" value="ECO:0007669"/>
    <property type="project" value="TreeGrafter"/>
</dbReference>
<protein>
    <submittedName>
        <fullName evidence="2">DMT family transporter</fullName>
    </submittedName>
</protein>
<keyword evidence="1" id="KW-0812">Transmembrane</keyword>
<feature type="transmembrane region" description="Helical" evidence="1">
    <location>
        <begin position="145"/>
        <end position="161"/>
    </location>
</feature>
<dbReference type="PANTHER" id="PTHR22911:SF137">
    <property type="entry name" value="SOLUTE CARRIER FAMILY 35 MEMBER G2-RELATED"/>
    <property type="match status" value="1"/>
</dbReference>
<gene>
    <name evidence="2" type="ORF">C6Y53_20625</name>
</gene>
<feature type="transmembrane region" description="Helical" evidence="1">
    <location>
        <begin position="201"/>
        <end position="219"/>
    </location>
</feature>
<keyword evidence="2" id="KW-0614">Plasmid</keyword>
<dbReference type="AlphaFoldDB" id="A0A5C2H2C1"/>
<keyword evidence="1" id="KW-0472">Membrane</keyword>
<organism evidence="2 3">
    <name type="scientific">Pukyongiella litopenaei</name>
    <dbReference type="NCBI Taxonomy" id="2605946"/>
    <lineage>
        <taxon>Bacteria</taxon>
        <taxon>Pseudomonadati</taxon>
        <taxon>Pseudomonadota</taxon>
        <taxon>Alphaproteobacteria</taxon>
        <taxon>Rhodobacterales</taxon>
        <taxon>Paracoccaceae</taxon>
        <taxon>Pukyongiella</taxon>
    </lineage>
</organism>
<accession>A0A5C2H2C1</accession>
<evidence type="ECO:0000256" key="1">
    <source>
        <dbReference type="SAM" id="Phobius"/>
    </source>
</evidence>
<dbReference type="Proteomes" id="UP000237655">
    <property type="component" value="Plasmid p3"/>
</dbReference>
<feature type="transmembrane region" description="Helical" evidence="1">
    <location>
        <begin position="231"/>
        <end position="252"/>
    </location>
</feature>
<evidence type="ECO:0000313" key="2">
    <source>
        <dbReference type="EMBL" id="QEP30608.1"/>
    </source>
</evidence>
<feature type="transmembrane region" description="Helical" evidence="1">
    <location>
        <begin position="167"/>
        <end position="189"/>
    </location>
</feature>
<dbReference type="SUPFAM" id="SSF103481">
    <property type="entry name" value="Multidrug resistance efflux transporter EmrE"/>
    <property type="match status" value="2"/>
</dbReference>
<feature type="transmembrane region" description="Helical" evidence="1">
    <location>
        <begin position="26"/>
        <end position="50"/>
    </location>
</feature>
<keyword evidence="1" id="KW-1133">Transmembrane helix</keyword>
<dbReference type="KEGG" id="thas:C6Y53_20625"/>
<dbReference type="RefSeq" id="WP_149615778.1">
    <property type="nucleotide sequence ID" value="NZ_CP043621.1"/>
</dbReference>
<dbReference type="InterPro" id="IPR037185">
    <property type="entry name" value="EmrE-like"/>
</dbReference>
<geneLocation type="plasmid" evidence="2 3">
    <name>p3</name>
</geneLocation>
<feature type="transmembrane region" description="Helical" evidence="1">
    <location>
        <begin position="119"/>
        <end position="138"/>
    </location>
</feature>
<dbReference type="PANTHER" id="PTHR22911">
    <property type="entry name" value="ACYL-MALONYL CONDENSING ENZYME-RELATED"/>
    <property type="match status" value="1"/>
</dbReference>
<sequence length="317" mass="33835">MSEKFCGANCATPDLEMLSSSRTTPVAAFVFMALGATGLTLGDFFIKLSMGAGVSFAELLTFAWPLTVVLLVLVAHLNGGIPHHLSARNRWPLLVRTLLLLVMSWLNITSLSLNPYAQHAMLFQLSPVFALLIGVALFGEAATKSTLLVLAMCLIGTWLVLKPDAQGLSFSLLFAVAAAFMNSATNAYIAANNKAATALGYTFYAVNGVLLIAGPYWLLFERKVPSLEALLWIQLSALFAVSGLVFVGRAFILAQQNIGQVSTMLYVQIPIAVVLGWAVFGEAPPPTAILGSVFIVIAGVIISRRSTKDAQNLSPKC</sequence>